<reference evidence="2" key="1">
    <citation type="submission" date="2025-08" db="UniProtKB">
        <authorList>
            <consortium name="RefSeq"/>
        </authorList>
    </citation>
    <scope>IDENTIFICATION</scope>
</reference>
<gene>
    <name evidence="2" type="primary">LOC34620376</name>
</gene>
<name>A0A6P6RSU9_9EIME</name>
<organism evidence="1 2">
    <name type="scientific">Cyclospora cayetanensis</name>
    <dbReference type="NCBI Taxonomy" id="88456"/>
    <lineage>
        <taxon>Eukaryota</taxon>
        <taxon>Sar</taxon>
        <taxon>Alveolata</taxon>
        <taxon>Apicomplexa</taxon>
        <taxon>Conoidasida</taxon>
        <taxon>Coccidia</taxon>
        <taxon>Eucoccidiorida</taxon>
        <taxon>Eimeriorina</taxon>
        <taxon>Eimeriidae</taxon>
        <taxon>Cyclospora</taxon>
    </lineage>
</organism>
<proteinExistence type="predicted"/>
<accession>A0A6P6RSU9</accession>
<evidence type="ECO:0000313" key="2">
    <source>
        <dbReference type="RefSeq" id="XP_026190901.1"/>
    </source>
</evidence>
<dbReference type="OrthoDB" id="382086at2759"/>
<dbReference type="GeneID" id="34620376"/>
<dbReference type="AlphaFoldDB" id="A0A6P6RSU9"/>
<evidence type="ECO:0000313" key="1">
    <source>
        <dbReference type="Proteomes" id="UP000515125"/>
    </source>
</evidence>
<protein>
    <submittedName>
        <fullName evidence="2">Uncharacterized protein LOC34620376</fullName>
    </submittedName>
</protein>
<dbReference type="Proteomes" id="UP000515125">
    <property type="component" value="Unplaced"/>
</dbReference>
<dbReference type="RefSeq" id="XP_026190901.1">
    <property type="nucleotide sequence ID" value="XM_026335116.1"/>
</dbReference>
<sequence length="182" mass="21569">MAVRVPVGELACSKQGFQLIARKEQEKKDKRSKAQNRLRSVEEATTTFPRIPRSSLSGSCSWIFESKRAYRTRINWMRVRFRARVSYFLRKSLKPKNHSKVLTRFRLTRFGWERLRKGRNGVKFNLTAKQFKKRYSITYVSRHDLKKFKYQTPGHKLRIRDPPIDSNPNIQAVRKCLPAHFG</sequence>
<keyword evidence="1" id="KW-1185">Reference proteome</keyword>